<accession>A0A7G3B0Z5</accession>
<reference evidence="1" key="1">
    <citation type="journal article" date="2020" name="BMC">
        <title>Leishmania infection induces a limited differential gene expression in the sand fly midgut.</title>
        <authorList>
            <person name="Coutinho-Abreu I.V."/>
            <person name="Serafim T.D."/>
            <person name="Meneses C."/>
            <person name="Kamhawi S."/>
            <person name="Oliveira F."/>
            <person name="Valenzuela J.G."/>
        </authorList>
    </citation>
    <scope>NUCLEOTIDE SEQUENCE</scope>
    <source>
        <strain evidence="1">Jacobina</strain>
        <tissue evidence="1">Midgut</tissue>
    </source>
</reference>
<protein>
    <submittedName>
        <fullName evidence="1">Uncharacterized protein</fullName>
    </submittedName>
</protein>
<dbReference type="AlphaFoldDB" id="A0A7G3B0Z5"/>
<dbReference type="EMBL" id="GITU01011009">
    <property type="protein sequence ID" value="MBC1179712.1"/>
    <property type="molecule type" value="Transcribed_RNA"/>
</dbReference>
<sequence>MLKNILFSSLLHTFKCAQHKKSRHHESYFFILFTNTYSLYSMDLNLFLYYSHFVCKNESSRGDFKTIQRVSSTRFFCCLFNGFMNFRIKMQERYLSTGFFICFFYHSSQPQCSGKV</sequence>
<organism evidence="1">
    <name type="scientific">Lutzomyia longipalpis</name>
    <name type="common">Sand fly</name>
    <dbReference type="NCBI Taxonomy" id="7200"/>
    <lineage>
        <taxon>Eukaryota</taxon>
        <taxon>Metazoa</taxon>
        <taxon>Ecdysozoa</taxon>
        <taxon>Arthropoda</taxon>
        <taxon>Hexapoda</taxon>
        <taxon>Insecta</taxon>
        <taxon>Pterygota</taxon>
        <taxon>Neoptera</taxon>
        <taxon>Endopterygota</taxon>
        <taxon>Diptera</taxon>
        <taxon>Nematocera</taxon>
        <taxon>Psychodoidea</taxon>
        <taxon>Psychodidae</taxon>
        <taxon>Lutzomyia</taxon>
        <taxon>Lutzomyia</taxon>
    </lineage>
</organism>
<proteinExistence type="predicted"/>
<evidence type="ECO:0000313" key="1">
    <source>
        <dbReference type="EMBL" id="MBC1179712.1"/>
    </source>
</evidence>
<name>A0A7G3B0Z5_LUTLO</name>